<proteinExistence type="predicted"/>
<keyword evidence="1" id="KW-0472">Membrane</keyword>
<dbReference type="RefSeq" id="WP_324618709.1">
    <property type="nucleotide sequence ID" value="NZ_JAYKOT010000001.1"/>
</dbReference>
<dbReference type="AlphaFoldDB" id="A0AAW9MRY2"/>
<sequence length="177" mass="20323">MQGLINFFKTASVILSIISIVGVIFLFMVIGILNRRINRLRKRYDKLLRGRGEINMEELVSMHSKEIENSEIKLSELENDFKLQKDFIKRSIEEIQNQNNLAVSKIGFHRYNAFEYLKGEMSFSLALLDGSGNGLIVTSIFGRENSQMYAKEVKNLKAVDELSIEEEIALKMAIDKK</sequence>
<gene>
    <name evidence="2" type="ORF">VLK81_01300</name>
</gene>
<keyword evidence="1" id="KW-1133">Transmembrane helix</keyword>
<keyword evidence="1" id="KW-0812">Transmembrane</keyword>
<organism evidence="2 3">
    <name type="scientific">Citroniella saccharovorans</name>
    <dbReference type="NCBI Taxonomy" id="2053367"/>
    <lineage>
        <taxon>Bacteria</taxon>
        <taxon>Bacillati</taxon>
        <taxon>Bacillota</taxon>
        <taxon>Tissierellia</taxon>
        <taxon>Tissierellales</taxon>
        <taxon>Peptoniphilaceae</taxon>
        <taxon>Citroniella</taxon>
    </lineage>
</organism>
<comment type="caution">
    <text evidence="2">The sequence shown here is derived from an EMBL/GenBank/DDBJ whole genome shotgun (WGS) entry which is preliminary data.</text>
</comment>
<dbReference type="Pfam" id="PF14584">
    <property type="entry name" value="DUF4446"/>
    <property type="match status" value="1"/>
</dbReference>
<reference evidence="2 3" key="1">
    <citation type="submission" date="2024-01" db="EMBL/GenBank/DDBJ databases">
        <title>Complete genome sequence of Citroniella saccharovorans strain M6.X9, isolated from human fecal sample.</title>
        <authorList>
            <person name="Cheng G."/>
            <person name="Westerholm M."/>
            <person name="Schnurer A."/>
        </authorList>
    </citation>
    <scope>NUCLEOTIDE SEQUENCE [LARGE SCALE GENOMIC DNA]</scope>
    <source>
        <strain evidence="2 3">DSM 29873</strain>
    </source>
</reference>
<dbReference type="InterPro" id="IPR027981">
    <property type="entry name" value="DUF4446"/>
</dbReference>
<feature type="transmembrane region" description="Helical" evidence="1">
    <location>
        <begin position="12"/>
        <end position="33"/>
    </location>
</feature>
<evidence type="ECO:0000256" key="1">
    <source>
        <dbReference type="SAM" id="Phobius"/>
    </source>
</evidence>
<dbReference type="EMBL" id="JAYKOT010000001">
    <property type="protein sequence ID" value="MEB3428673.1"/>
    <property type="molecule type" value="Genomic_DNA"/>
</dbReference>
<keyword evidence="3" id="KW-1185">Reference proteome</keyword>
<name>A0AAW9MRY2_9FIRM</name>
<evidence type="ECO:0000313" key="3">
    <source>
        <dbReference type="Proteomes" id="UP001357733"/>
    </source>
</evidence>
<protein>
    <submittedName>
        <fullName evidence="2">DUF4446 family protein</fullName>
    </submittedName>
</protein>
<accession>A0AAW9MRY2</accession>
<evidence type="ECO:0000313" key="2">
    <source>
        <dbReference type="EMBL" id="MEB3428673.1"/>
    </source>
</evidence>
<dbReference type="Proteomes" id="UP001357733">
    <property type="component" value="Unassembled WGS sequence"/>
</dbReference>